<gene>
    <name evidence="1" type="ORF">THMIRHAS_06000</name>
</gene>
<dbReference type="PANTHER" id="PTHR39327:SF1">
    <property type="entry name" value="BLR5470 PROTEIN"/>
    <property type="match status" value="1"/>
</dbReference>
<dbReference type="Pfam" id="PF06035">
    <property type="entry name" value="Peptidase_C93"/>
    <property type="match status" value="1"/>
</dbReference>
<dbReference type="KEGG" id="tse:THMIRHAS_06000"/>
<dbReference type="InterPro" id="IPR038765">
    <property type="entry name" value="Papain-like_cys_pep_sf"/>
</dbReference>
<protein>
    <recommendedName>
        <fullName evidence="3">Transglutaminase</fullName>
    </recommendedName>
</protein>
<dbReference type="InterPro" id="IPR010319">
    <property type="entry name" value="Transglutaminase-like_Cys_pept"/>
</dbReference>
<organism evidence="1 2">
    <name type="scientific">Thiosulfatimonas sediminis</name>
    <dbReference type="NCBI Taxonomy" id="2675054"/>
    <lineage>
        <taxon>Bacteria</taxon>
        <taxon>Pseudomonadati</taxon>
        <taxon>Pseudomonadota</taxon>
        <taxon>Gammaproteobacteria</taxon>
        <taxon>Thiotrichales</taxon>
        <taxon>Piscirickettsiaceae</taxon>
        <taxon>Thiosulfatimonas</taxon>
    </lineage>
</organism>
<name>A0A6F8PT70_9GAMM</name>
<evidence type="ECO:0000313" key="2">
    <source>
        <dbReference type="Proteomes" id="UP000501726"/>
    </source>
</evidence>
<dbReference type="AlphaFoldDB" id="A0A6F8PT70"/>
<accession>A0A6F8PT70</accession>
<dbReference type="RefSeq" id="WP_173270732.1">
    <property type="nucleotide sequence ID" value="NZ_AP021889.1"/>
</dbReference>
<proteinExistence type="predicted"/>
<dbReference type="EMBL" id="AP021889">
    <property type="protein sequence ID" value="BBP45227.1"/>
    <property type="molecule type" value="Genomic_DNA"/>
</dbReference>
<dbReference type="Proteomes" id="UP000501726">
    <property type="component" value="Chromosome"/>
</dbReference>
<dbReference type="SUPFAM" id="SSF54001">
    <property type="entry name" value="Cysteine proteinases"/>
    <property type="match status" value="1"/>
</dbReference>
<dbReference type="Gene3D" id="3.10.620.30">
    <property type="match status" value="1"/>
</dbReference>
<dbReference type="PANTHER" id="PTHR39327">
    <property type="match status" value="1"/>
</dbReference>
<evidence type="ECO:0000313" key="1">
    <source>
        <dbReference type="EMBL" id="BBP45227.1"/>
    </source>
</evidence>
<evidence type="ECO:0008006" key="3">
    <source>
        <dbReference type="Google" id="ProtNLM"/>
    </source>
</evidence>
<sequence length="236" mass="26638">MAKRILWRPSSPHLSVFSSIQKWLLALIFFVATASYALNQVMLDFSRFYNAVSSEYGEQRGRLAKTWQTTLEQMQGMSDLQKLQEANTFVNKVVYYQSDMSNNRVADHWSSLAETFGKGVGDCEDYAIAKYVTLRLAGVADEHLRLIYVKAFYAGRTQAHMVLGYYATPDAMPLILDNLIGEVKPASQRSDLNPVFSFNSRGLWAGLSKATTSNPMARLSRWQQVVTKLKQEGISL</sequence>
<keyword evidence="2" id="KW-1185">Reference proteome</keyword>
<reference evidence="2" key="1">
    <citation type="submission" date="2019-11" db="EMBL/GenBank/DDBJ databases">
        <title>Isolation and characterization of two novel species in the genus Thiomicrorhabdus.</title>
        <authorList>
            <person name="Mochizuki J."/>
            <person name="Kojima H."/>
            <person name="Fukui M."/>
        </authorList>
    </citation>
    <scope>NUCLEOTIDE SEQUENCE [LARGE SCALE GENOMIC DNA]</scope>
    <source>
        <strain evidence="2">aks77</strain>
    </source>
</reference>